<dbReference type="Gene3D" id="3.40.50.300">
    <property type="entry name" value="P-loop containing nucleotide triphosphate hydrolases"/>
    <property type="match status" value="1"/>
</dbReference>
<gene>
    <name evidence="3" type="ORF">HG537_0H03250</name>
</gene>
<organism evidence="3 4">
    <name type="scientific">Torulaspora globosa</name>
    <dbReference type="NCBI Taxonomy" id="48254"/>
    <lineage>
        <taxon>Eukaryota</taxon>
        <taxon>Fungi</taxon>
        <taxon>Dikarya</taxon>
        <taxon>Ascomycota</taxon>
        <taxon>Saccharomycotina</taxon>
        <taxon>Saccharomycetes</taxon>
        <taxon>Saccharomycetales</taxon>
        <taxon>Saccharomycetaceae</taxon>
        <taxon>Torulaspora</taxon>
    </lineage>
</organism>
<accession>A0A7H9I183</accession>
<dbReference type="SUPFAM" id="SSF52540">
    <property type="entry name" value="P-loop containing nucleoside triphosphate hydrolases"/>
    <property type="match status" value="1"/>
</dbReference>
<keyword evidence="4" id="KW-1185">Reference proteome</keyword>
<dbReference type="OrthoDB" id="5976022at2759"/>
<dbReference type="InterPro" id="IPR027417">
    <property type="entry name" value="P-loop_NTPase"/>
</dbReference>
<reference evidence="3 4" key="1">
    <citation type="submission" date="2020-06" db="EMBL/GenBank/DDBJ databases">
        <title>The yeast mating-type switching endonuclease HO is a domesticated member of an unorthodox homing genetic element family.</title>
        <authorList>
            <person name="Coughlan A.Y."/>
            <person name="Lombardi L."/>
            <person name="Braun-Galleani S."/>
            <person name="Martos A.R."/>
            <person name="Galeote V."/>
            <person name="Bigey F."/>
            <person name="Dequin S."/>
            <person name="Byrne K.P."/>
            <person name="Wolfe K.H."/>
        </authorList>
    </citation>
    <scope>NUCLEOTIDE SEQUENCE [LARGE SCALE GENOMIC DNA]</scope>
    <source>
        <strain evidence="3 4">CBS2947</strain>
    </source>
</reference>
<dbReference type="AlphaFoldDB" id="A0A7H9I183"/>
<dbReference type="InterPro" id="IPR020849">
    <property type="entry name" value="Small_GTPase_Ras-type"/>
</dbReference>
<keyword evidence="1" id="KW-0547">Nucleotide-binding</keyword>
<dbReference type="SMART" id="SM00174">
    <property type="entry name" value="RHO"/>
    <property type="match status" value="1"/>
</dbReference>
<evidence type="ECO:0000256" key="2">
    <source>
        <dbReference type="ARBA" id="ARBA00023134"/>
    </source>
</evidence>
<dbReference type="PROSITE" id="PS51419">
    <property type="entry name" value="RAB"/>
    <property type="match status" value="1"/>
</dbReference>
<name>A0A7H9I183_9SACH</name>
<dbReference type="InterPro" id="IPR005225">
    <property type="entry name" value="Small_GTP-bd"/>
</dbReference>
<dbReference type="GO" id="GO:0003924">
    <property type="term" value="F:GTPase activity"/>
    <property type="evidence" value="ECO:0007669"/>
    <property type="project" value="InterPro"/>
</dbReference>
<evidence type="ECO:0000256" key="1">
    <source>
        <dbReference type="ARBA" id="ARBA00022741"/>
    </source>
</evidence>
<dbReference type="NCBIfam" id="TIGR00231">
    <property type="entry name" value="small_GTP"/>
    <property type="match status" value="1"/>
</dbReference>
<sequence>MEYKSGSPGVTVCSSSFQRKIAVLGARNVGKTTLTVRFVESHFVESYYPTIENEFTKIIQFKNHNYTLEILDTAGQDEFSLLNMQSLMGVKGIVLCYSVANRSSFDMVPVIWEKLVDQLGRDNLPVIVVANKIDIRDGDRLNSKRYVSRVEGEQMASGIASSDTKLQAGFIESSAKDDINVEAAIMLLLKKMEIAESGGSFDGNSDAKGCRIM</sequence>
<dbReference type="SMART" id="SM00173">
    <property type="entry name" value="RAS"/>
    <property type="match status" value="1"/>
</dbReference>
<keyword evidence="2" id="KW-0342">GTP-binding</keyword>
<dbReference type="Pfam" id="PF00071">
    <property type="entry name" value="Ras"/>
    <property type="match status" value="1"/>
</dbReference>
<dbReference type="PROSITE" id="PS51421">
    <property type="entry name" value="RAS"/>
    <property type="match status" value="1"/>
</dbReference>
<dbReference type="GO" id="GO:0005525">
    <property type="term" value="F:GTP binding"/>
    <property type="evidence" value="ECO:0007669"/>
    <property type="project" value="UniProtKB-KW"/>
</dbReference>
<evidence type="ECO:0000313" key="4">
    <source>
        <dbReference type="Proteomes" id="UP000510647"/>
    </source>
</evidence>
<protein>
    <submittedName>
        <fullName evidence="3">Uncharacterized protein</fullName>
    </submittedName>
</protein>
<evidence type="ECO:0000313" key="3">
    <source>
        <dbReference type="EMBL" id="QLQ82562.1"/>
    </source>
</evidence>
<dbReference type="PANTHER" id="PTHR24070">
    <property type="entry name" value="RAS, DI-RAS, AND RHEB FAMILY MEMBERS OF SMALL GTPASE SUPERFAMILY"/>
    <property type="match status" value="1"/>
</dbReference>
<dbReference type="Proteomes" id="UP000510647">
    <property type="component" value="Chromosome 8"/>
</dbReference>
<dbReference type="GO" id="GO:0016020">
    <property type="term" value="C:membrane"/>
    <property type="evidence" value="ECO:0007669"/>
    <property type="project" value="InterPro"/>
</dbReference>
<dbReference type="PROSITE" id="PS51420">
    <property type="entry name" value="RHO"/>
    <property type="match status" value="1"/>
</dbReference>
<proteinExistence type="predicted"/>
<dbReference type="GO" id="GO:0007165">
    <property type="term" value="P:signal transduction"/>
    <property type="evidence" value="ECO:0007669"/>
    <property type="project" value="InterPro"/>
</dbReference>
<dbReference type="SMART" id="SM00175">
    <property type="entry name" value="RAB"/>
    <property type="match status" value="1"/>
</dbReference>
<dbReference type="InterPro" id="IPR001806">
    <property type="entry name" value="Small_GTPase"/>
</dbReference>
<dbReference type="PRINTS" id="PR00449">
    <property type="entry name" value="RASTRNSFRMNG"/>
</dbReference>
<dbReference type="EMBL" id="CP059274">
    <property type="protein sequence ID" value="QLQ82562.1"/>
    <property type="molecule type" value="Genomic_DNA"/>
</dbReference>